<evidence type="ECO:0000256" key="7">
    <source>
        <dbReference type="SAM" id="Phobius"/>
    </source>
</evidence>
<dbReference type="PANTHER" id="PTHR42709">
    <property type="entry name" value="ALKALINE PHOSPHATASE LIKE PROTEIN"/>
    <property type="match status" value="1"/>
</dbReference>
<evidence type="ECO:0000313" key="9">
    <source>
        <dbReference type="EMBL" id="SCF05797.1"/>
    </source>
</evidence>
<dbReference type="Pfam" id="PF09335">
    <property type="entry name" value="VTT_dom"/>
    <property type="match status" value="1"/>
</dbReference>
<keyword evidence="3" id="KW-1003">Cell membrane</keyword>
<dbReference type="InterPro" id="IPR032816">
    <property type="entry name" value="VTT_dom"/>
</dbReference>
<evidence type="ECO:0000313" key="10">
    <source>
        <dbReference type="Proteomes" id="UP000198228"/>
    </source>
</evidence>
<dbReference type="EMBL" id="LT607410">
    <property type="protein sequence ID" value="SCF05797.1"/>
    <property type="molecule type" value="Genomic_DNA"/>
</dbReference>
<dbReference type="PANTHER" id="PTHR42709:SF6">
    <property type="entry name" value="UNDECAPRENYL PHOSPHATE TRANSPORTER A"/>
    <property type="match status" value="1"/>
</dbReference>
<reference evidence="9 10" key="1">
    <citation type="submission" date="2016-06" db="EMBL/GenBank/DDBJ databases">
        <authorList>
            <person name="Kjaerup R.B."/>
            <person name="Dalgaard T.S."/>
            <person name="Juul-Madsen H.R."/>
        </authorList>
    </citation>
    <scope>NUCLEOTIDE SEQUENCE [LARGE SCALE GENOMIC DNA]</scope>
    <source>
        <strain evidence="9 10">DSM 43821</strain>
    </source>
</reference>
<keyword evidence="6 7" id="KW-0472">Membrane</keyword>
<evidence type="ECO:0000256" key="5">
    <source>
        <dbReference type="ARBA" id="ARBA00022989"/>
    </source>
</evidence>
<evidence type="ECO:0000256" key="6">
    <source>
        <dbReference type="ARBA" id="ARBA00023136"/>
    </source>
</evidence>
<dbReference type="Proteomes" id="UP000198228">
    <property type="component" value="Chromosome I"/>
</dbReference>
<feature type="domain" description="VTT" evidence="8">
    <location>
        <begin position="48"/>
        <end position="170"/>
    </location>
</feature>
<feature type="transmembrane region" description="Helical" evidence="7">
    <location>
        <begin position="184"/>
        <end position="203"/>
    </location>
</feature>
<keyword evidence="5 7" id="KW-1133">Transmembrane helix</keyword>
<accession>A0A1C4XBN6</accession>
<dbReference type="InterPro" id="IPR051311">
    <property type="entry name" value="DedA_domain"/>
</dbReference>
<comment type="similarity">
    <text evidence="2">Belongs to the DedA family.</text>
</comment>
<dbReference type="GO" id="GO:0005886">
    <property type="term" value="C:plasma membrane"/>
    <property type="evidence" value="ECO:0007669"/>
    <property type="project" value="UniProtKB-SubCell"/>
</dbReference>
<evidence type="ECO:0000256" key="4">
    <source>
        <dbReference type="ARBA" id="ARBA00022692"/>
    </source>
</evidence>
<feature type="transmembrane region" description="Helical" evidence="7">
    <location>
        <begin position="27"/>
        <end position="47"/>
    </location>
</feature>
<comment type="subcellular location">
    <subcellularLocation>
        <location evidence="1">Cell membrane</location>
        <topology evidence="1">Multi-pass membrane protein</topology>
    </subcellularLocation>
</comment>
<protein>
    <submittedName>
        <fullName evidence="9">Membrane protein DedA, SNARE-associated domain</fullName>
    </submittedName>
</protein>
<evidence type="ECO:0000256" key="3">
    <source>
        <dbReference type="ARBA" id="ARBA00022475"/>
    </source>
</evidence>
<feature type="transmembrane region" description="Helical" evidence="7">
    <location>
        <begin position="54"/>
        <end position="81"/>
    </location>
</feature>
<name>A0A1C4XBN6_9ACTN</name>
<keyword evidence="4 7" id="KW-0812">Transmembrane</keyword>
<dbReference type="AlphaFoldDB" id="A0A1C4XBN6"/>
<organism evidence="9 10">
    <name type="scientific">Micromonospora purpureochromogenes</name>
    <dbReference type="NCBI Taxonomy" id="47872"/>
    <lineage>
        <taxon>Bacteria</taxon>
        <taxon>Bacillati</taxon>
        <taxon>Actinomycetota</taxon>
        <taxon>Actinomycetes</taxon>
        <taxon>Micromonosporales</taxon>
        <taxon>Micromonosporaceae</taxon>
        <taxon>Micromonospora</taxon>
    </lineage>
</organism>
<evidence type="ECO:0000256" key="2">
    <source>
        <dbReference type="ARBA" id="ARBA00010792"/>
    </source>
</evidence>
<feature type="transmembrane region" description="Helical" evidence="7">
    <location>
        <begin position="123"/>
        <end position="144"/>
    </location>
</feature>
<evidence type="ECO:0000259" key="8">
    <source>
        <dbReference type="Pfam" id="PF09335"/>
    </source>
</evidence>
<evidence type="ECO:0000256" key="1">
    <source>
        <dbReference type="ARBA" id="ARBA00004651"/>
    </source>
</evidence>
<proteinExistence type="inferred from homology"/>
<feature type="transmembrane region" description="Helical" evidence="7">
    <location>
        <begin position="151"/>
        <end position="172"/>
    </location>
</feature>
<sequence>MCRPPAAHSVMAMLDTLAQVGELPTTLLMGALGLVMLADAVPLLGVLVPGDVAVLAAVGVGSPATGAATVAAVVAGCVAGWSLSFLAGRVYGERLRHSRVGGWIGEARWAAAEGILRSGGGRMVLIAPFLPVFNALLPLAAGGLRMSYRRFVTCATAGAALWAGLYLALGTASRSLAGLLPGESSPMLVTMAVGLALAGVVLLGTRRRLRALTGAGQPS</sequence>
<gene>
    <name evidence="9" type="ORF">GA0074696_2469</name>
</gene>